<evidence type="ECO:0000313" key="4">
    <source>
        <dbReference type="Proteomes" id="UP000271925"/>
    </source>
</evidence>
<dbReference type="Gene3D" id="3.40.50.1460">
    <property type="match status" value="1"/>
</dbReference>
<dbReference type="OrthoDB" id="9812126at2"/>
<name>A0A3P1C1P5_9BACT</name>
<protein>
    <submittedName>
        <fullName evidence="3">Caspase family protein</fullName>
    </submittedName>
</protein>
<dbReference type="Pfam" id="PF00656">
    <property type="entry name" value="Peptidase_C14"/>
    <property type="match status" value="1"/>
</dbReference>
<dbReference type="SUPFAM" id="SSF52129">
    <property type="entry name" value="Caspase-like"/>
    <property type="match status" value="1"/>
</dbReference>
<dbReference type="InterPro" id="IPR029030">
    <property type="entry name" value="Caspase-like_dom_sf"/>
</dbReference>
<feature type="domain" description="Caspase family p20" evidence="2">
    <location>
        <begin position="285"/>
        <end position="415"/>
    </location>
</feature>
<feature type="chain" id="PRO_5018029201" evidence="1">
    <location>
        <begin position="22"/>
        <end position="511"/>
    </location>
</feature>
<evidence type="ECO:0000256" key="1">
    <source>
        <dbReference type="SAM" id="SignalP"/>
    </source>
</evidence>
<dbReference type="InterPro" id="IPR011600">
    <property type="entry name" value="Pept_C14_caspase"/>
</dbReference>
<dbReference type="PANTHER" id="PTHR22576:SF37">
    <property type="entry name" value="MUCOSA-ASSOCIATED LYMPHOID TISSUE LYMPHOMA TRANSLOCATION PROTEIN 1"/>
    <property type="match status" value="1"/>
</dbReference>
<sequence length="511" mass="56349">MKFKILFFWFFLAGLNNSATAGPIPKPPVTIRIFKSTSTATDGTHLENALPQFITYFQQRGLTVDESEGASWRIEIRGSIAKVFGAPDQSGFTLRLTAFDNSNPKPICQTTFTSSPKVPLSELAMATVDRYLNPPELAKSITDKEQKKFFDDIDRYFYAKGGLASSRPASDTSRPTIEIYSPRLTAERGMARLAKVQSGITVEVIGKVSDMDGKVSQLTLNGSSVEFDPDGRFESSVTVTSESYPILLEARDAAGNSGKMRFIITPETLKRDKQQEELSKKTKPDKRLALVIGNGAYTYVPALTNPINDAEAMKAALESVKFDVIILKNGDQKAIKQAMNEFSDKLRREDYTVGLFYYAGHGIQRDGLNYIVPIDIHLDDNVGTDCVEVQRVLDQMEEANTRTNIIILDACRDDPLKKEKGRNLNGGGGQAFMEAPTGTLIAFATSPGKTAADGTGANGTYTAALLHQIQVPNLSISAVFQNVRKEVQEKTKGMQKPWESTSLTDEFYFRH</sequence>
<proteinExistence type="predicted"/>
<comment type="caution">
    <text evidence="3">The sequence shown here is derived from an EMBL/GenBank/DDBJ whole genome shotgun (WGS) entry which is preliminary data.</text>
</comment>
<organism evidence="3 4">
    <name type="scientific">Larkinella rosea</name>
    <dbReference type="NCBI Taxonomy" id="2025312"/>
    <lineage>
        <taxon>Bacteria</taxon>
        <taxon>Pseudomonadati</taxon>
        <taxon>Bacteroidota</taxon>
        <taxon>Cytophagia</taxon>
        <taxon>Cytophagales</taxon>
        <taxon>Spirosomataceae</taxon>
        <taxon>Larkinella</taxon>
    </lineage>
</organism>
<dbReference type="Gene3D" id="2.60.40.10">
    <property type="entry name" value="Immunoglobulins"/>
    <property type="match status" value="1"/>
</dbReference>
<keyword evidence="4" id="KW-1185">Reference proteome</keyword>
<dbReference type="EMBL" id="RQJO01000007">
    <property type="protein sequence ID" value="RRB07212.1"/>
    <property type="molecule type" value="Genomic_DNA"/>
</dbReference>
<dbReference type="Proteomes" id="UP000271925">
    <property type="component" value="Unassembled WGS sequence"/>
</dbReference>
<dbReference type="GO" id="GO:0006508">
    <property type="term" value="P:proteolysis"/>
    <property type="evidence" value="ECO:0007669"/>
    <property type="project" value="InterPro"/>
</dbReference>
<dbReference type="AlphaFoldDB" id="A0A3P1C1P5"/>
<evidence type="ECO:0000313" key="3">
    <source>
        <dbReference type="EMBL" id="RRB07212.1"/>
    </source>
</evidence>
<keyword evidence="1" id="KW-0732">Signal</keyword>
<dbReference type="InterPro" id="IPR001309">
    <property type="entry name" value="Pept_C14_p20"/>
</dbReference>
<dbReference type="RefSeq" id="WP_124871755.1">
    <property type="nucleotide sequence ID" value="NZ_RQJO01000007.1"/>
</dbReference>
<dbReference type="GO" id="GO:0004197">
    <property type="term" value="F:cysteine-type endopeptidase activity"/>
    <property type="evidence" value="ECO:0007669"/>
    <property type="project" value="InterPro"/>
</dbReference>
<reference evidence="3 4" key="1">
    <citation type="submission" date="2018-11" db="EMBL/GenBank/DDBJ databases">
        <authorList>
            <person name="Zhou Z."/>
            <person name="Wang G."/>
        </authorList>
    </citation>
    <scope>NUCLEOTIDE SEQUENCE [LARGE SCALE GENOMIC DNA]</scope>
    <source>
        <strain evidence="3 4">KCTC52004</strain>
    </source>
</reference>
<gene>
    <name evidence="3" type="ORF">EHT25_05370</name>
</gene>
<dbReference type="InterPro" id="IPR013783">
    <property type="entry name" value="Ig-like_fold"/>
</dbReference>
<feature type="signal peptide" evidence="1">
    <location>
        <begin position="1"/>
        <end position="21"/>
    </location>
</feature>
<accession>A0A3P1C1P5</accession>
<evidence type="ECO:0000259" key="2">
    <source>
        <dbReference type="PROSITE" id="PS50208"/>
    </source>
</evidence>
<dbReference type="InterPro" id="IPR052039">
    <property type="entry name" value="Caspase-related_regulators"/>
</dbReference>
<dbReference type="PROSITE" id="PS50208">
    <property type="entry name" value="CASPASE_P20"/>
    <property type="match status" value="1"/>
</dbReference>
<dbReference type="PANTHER" id="PTHR22576">
    <property type="entry name" value="MUCOSA ASSOCIATED LYMPHOID TISSUE LYMPHOMA TRANSLOCATION PROTEIN 1/PARACASPASE"/>
    <property type="match status" value="1"/>
</dbReference>